<protein>
    <submittedName>
        <fullName evidence="1">Uncharacterized protein</fullName>
    </submittedName>
</protein>
<proteinExistence type="predicted"/>
<evidence type="ECO:0000313" key="2">
    <source>
        <dbReference type="Proteomes" id="UP000886998"/>
    </source>
</evidence>
<evidence type="ECO:0000313" key="1">
    <source>
        <dbReference type="EMBL" id="GFY47851.1"/>
    </source>
</evidence>
<name>A0A8X7BWQ3_9ARAC</name>
<dbReference type="AlphaFoldDB" id="A0A8X7BWQ3"/>
<keyword evidence="2" id="KW-1185">Reference proteome</keyword>
<comment type="caution">
    <text evidence="1">The sequence shown here is derived from an EMBL/GenBank/DDBJ whole genome shotgun (WGS) entry which is preliminary data.</text>
</comment>
<reference evidence="1" key="1">
    <citation type="submission" date="2020-08" db="EMBL/GenBank/DDBJ databases">
        <title>Multicomponent nature underlies the extraordinary mechanical properties of spider dragline silk.</title>
        <authorList>
            <person name="Kono N."/>
            <person name="Nakamura H."/>
            <person name="Mori M."/>
            <person name="Yoshida Y."/>
            <person name="Ohtoshi R."/>
            <person name="Malay A.D."/>
            <person name="Moran D.A.P."/>
            <person name="Tomita M."/>
            <person name="Numata K."/>
            <person name="Arakawa K."/>
        </authorList>
    </citation>
    <scope>NUCLEOTIDE SEQUENCE</scope>
</reference>
<accession>A0A8X7BWQ3</accession>
<dbReference type="Proteomes" id="UP000886998">
    <property type="component" value="Unassembled WGS sequence"/>
</dbReference>
<sequence>MEQQSRSRSNFHRVTAAKRANTIFEESRHWASLQKRQKKEGLRFARCFSQRRNMSTVRKLCGVCGGTEALVESTVCQANGKE</sequence>
<organism evidence="1 2">
    <name type="scientific">Trichonephila inaurata madagascariensis</name>
    <dbReference type="NCBI Taxonomy" id="2747483"/>
    <lineage>
        <taxon>Eukaryota</taxon>
        <taxon>Metazoa</taxon>
        <taxon>Ecdysozoa</taxon>
        <taxon>Arthropoda</taxon>
        <taxon>Chelicerata</taxon>
        <taxon>Arachnida</taxon>
        <taxon>Araneae</taxon>
        <taxon>Araneomorphae</taxon>
        <taxon>Entelegynae</taxon>
        <taxon>Araneoidea</taxon>
        <taxon>Nephilidae</taxon>
        <taxon>Trichonephila</taxon>
        <taxon>Trichonephila inaurata</taxon>
    </lineage>
</organism>
<gene>
    <name evidence="1" type="ORF">TNIN_236161</name>
</gene>
<dbReference type="EMBL" id="BMAV01006146">
    <property type="protein sequence ID" value="GFY47851.1"/>
    <property type="molecule type" value="Genomic_DNA"/>
</dbReference>